<comment type="subcellular location">
    <subcellularLocation>
        <location evidence="1 15">Mitochondrion inner membrane</location>
    </subcellularLocation>
</comment>
<evidence type="ECO:0000256" key="2">
    <source>
        <dbReference type="ARBA" id="ARBA00007333"/>
    </source>
</evidence>
<dbReference type="Pfam" id="PF05680">
    <property type="entry name" value="ATP-synt_E"/>
    <property type="match status" value="1"/>
</dbReference>
<evidence type="ECO:0000256" key="6">
    <source>
        <dbReference type="ARBA" id="ARBA00022792"/>
    </source>
</evidence>
<evidence type="ECO:0000313" key="16">
    <source>
        <dbReference type="EMBL" id="CAL4116003.1"/>
    </source>
</evidence>
<evidence type="ECO:0000256" key="7">
    <source>
        <dbReference type="ARBA" id="ARBA00022990"/>
    </source>
</evidence>
<evidence type="ECO:0000256" key="1">
    <source>
        <dbReference type="ARBA" id="ARBA00004273"/>
    </source>
</evidence>
<evidence type="ECO:0000256" key="14">
    <source>
        <dbReference type="ARBA" id="ARBA00074682"/>
    </source>
</evidence>
<proteinExistence type="inferred from homology"/>
<dbReference type="EMBL" id="CAXKWB010016364">
    <property type="protein sequence ID" value="CAL4116003.1"/>
    <property type="molecule type" value="Genomic_DNA"/>
</dbReference>
<dbReference type="InterPro" id="IPR008386">
    <property type="entry name" value="ATP_synth_F0_esu_mt"/>
</dbReference>
<keyword evidence="8 15" id="KW-0406">Ion transport</keyword>
<comment type="subunit">
    <text evidence="13">Component of the ATP synthase complex composed at least of ATP5F1A/subunit alpha, ATP5F1B/subunit beta, ATP5MC1/subunit c (homooctomer), MT-ATP6/subunit a, MT-ATP8/subunit 8, ATP5ME/subunit e, ATP5MF/subunit f, ATP5MG/subunit g, ATP5MK/subunit k, ATP5MJ/subunit j, ATP5F1C/subunit gamma, ATP5F1D/subunit delta, ATP5F1E/subunit epsilon, ATP5PF/subunit F6, ATP5PB/subunit b, ATP5PD/subunit d, ATP5PO/subunit OSCP. ATP synthase complex consists of a soluble F(1) head domain (subunits alpha(3) and beta(3)) - the catalytic core - and a membrane F(0) domain - the membrane proton channel (subunits c, a, 8, e, f, g, k and j). These two domains are linked by a central stalk (subunits gamma, delta, and epsilon) rotating inside the F1 region and a stationary peripheral stalk (subunits F6, b, d, and OSCP).</text>
</comment>
<comment type="function">
    <text evidence="12 15">Subunit e, of the mitochondrial membrane ATP synthase complex (F(1)F(0) ATP synthase or Complex V) that produces ATP from ADP in the presence of a proton gradient across the membrane which is generated by electron transport complexes of the respiratory chain. ATP synthase complex consist of a soluble F(1) head domain - the catalytic core - and a membrane F(1) domain - the membrane proton channel. These two domains are linked by a central stalk rotating inside the F(1) region and a stationary peripheral stalk. During catalysis, ATP synthesis in the catalytic domain of F(1) is coupled via a rotary mechanism of the central stalk subunits to proton translocation. In vivo, can only synthesize ATP although its ATP hydrolase activity can be activated artificially in vitro. Part of the complex F(0) domain.</text>
</comment>
<evidence type="ECO:0000256" key="11">
    <source>
        <dbReference type="ARBA" id="ARBA00023310"/>
    </source>
</evidence>
<keyword evidence="5 15" id="KW-0375">Hydrogen ion transport</keyword>
<evidence type="ECO:0000256" key="9">
    <source>
        <dbReference type="ARBA" id="ARBA00023128"/>
    </source>
</evidence>
<keyword evidence="7" id="KW-0007">Acetylation</keyword>
<dbReference type="GO" id="GO:0045259">
    <property type="term" value="C:proton-transporting ATP synthase complex"/>
    <property type="evidence" value="ECO:0007669"/>
    <property type="project" value="UniProtKB-UniRule"/>
</dbReference>
<evidence type="ECO:0000256" key="13">
    <source>
        <dbReference type="ARBA" id="ARBA00064647"/>
    </source>
</evidence>
<evidence type="ECO:0000256" key="10">
    <source>
        <dbReference type="ARBA" id="ARBA00023136"/>
    </source>
</evidence>
<comment type="similarity">
    <text evidence="2 15">Belongs to the ATPase e subunit family.</text>
</comment>
<dbReference type="PANTHER" id="PTHR12427">
    <property type="entry name" value="ATP SYNTHASE E CHAIN, MITOCHONDRIAL"/>
    <property type="match status" value="1"/>
</dbReference>
<protein>
    <recommendedName>
        <fullName evidence="14 15">ATP synthase F(0) complex subunit e, mitochondrial</fullName>
    </recommendedName>
</protein>
<evidence type="ECO:0000256" key="3">
    <source>
        <dbReference type="ARBA" id="ARBA00022448"/>
    </source>
</evidence>
<keyword evidence="17" id="KW-1185">Reference proteome</keyword>
<evidence type="ECO:0000256" key="15">
    <source>
        <dbReference type="RuleBase" id="RU367005"/>
    </source>
</evidence>
<dbReference type="GO" id="GO:0015078">
    <property type="term" value="F:proton transmembrane transporter activity"/>
    <property type="evidence" value="ECO:0007669"/>
    <property type="project" value="InterPro"/>
</dbReference>
<dbReference type="PANTHER" id="PTHR12427:SF1">
    <property type="entry name" value="ATP SYNTHASE SUBUNIT E, MITOCHONDRIAL"/>
    <property type="match status" value="1"/>
</dbReference>
<evidence type="ECO:0000313" key="17">
    <source>
        <dbReference type="Proteomes" id="UP001497623"/>
    </source>
</evidence>
<keyword evidence="4 15" id="KW-0138">CF(0)</keyword>
<evidence type="ECO:0000256" key="5">
    <source>
        <dbReference type="ARBA" id="ARBA00022781"/>
    </source>
</evidence>
<organism evidence="16 17">
    <name type="scientific">Meganyctiphanes norvegica</name>
    <name type="common">Northern krill</name>
    <name type="synonym">Thysanopoda norvegica</name>
    <dbReference type="NCBI Taxonomy" id="48144"/>
    <lineage>
        <taxon>Eukaryota</taxon>
        <taxon>Metazoa</taxon>
        <taxon>Ecdysozoa</taxon>
        <taxon>Arthropoda</taxon>
        <taxon>Crustacea</taxon>
        <taxon>Multicrustacea</taxon>
        <taxon>Malacostraca</taxon>
        <taxon>Eumalacostraca</taxon>
        <taxon>Eucarida</taxon>
        <taxon>Euphausiacea</taxon>
        <taxon>Euphausiidae</taxon>
        <taxon>Meganyctiphanes</taxon>
    </lineage>
</organism>
<name>A0AAV2R840_MEGNR</name>
<evidence type="ECO:0000256" key="12">
    <source>
        <dbReference type="ARBA" id="ARBA00057306"/>
    </source>
</evidence>
<evidence type="ECO:0000256" key="8">
    <source>
        <dbReference type="ARBA" id="ARBA00023065"/>
    </source>
</evidence>
<dbReference type="Proteomes" id="UP001497623">
    <property type="component" value="Unassembled WGS sequence"/>
</dbReference>
<keyword evidence="10" id="KW-0472">Membrane</keyword>
<keyword evidence="11 15" id="KW-0066">ATP synthesis</keyword>
<gene>
    <name evidence="16" type="ORF">MNOR_LOCUS20861</name>
</gene>
<evidence type="ECO:0000256" key="4">
    <source>
        <dbReference type="ARBA" id="ARBA00022547"/>
    </source>
</evidence>
<keyword evidence="3 15" id="KW-0813">Transport</keyword>
<dbReference type="GO" id="GO:0015986">
    <property type="term" value="P:proton motive force-driven ATP synthesis"/>
    <property type="evidence" value="ECO:0007669"/>
    <property type="project" value="InterPro"/>
</dbReference>
<reference evidence="16 17" key="1">
    <citation type="submission" date="2024-05" db="EMBL/GenBank/DDBJ databases">
        <authorList>
            <person name="Wallberg A."/>
        </authorList>
    </citation>
    <scope>NUCLEOTIDE SEQUENCE [LARGE SCALE GENOMIC DNA]</scope>
</reference>
<accession>A0AAV2R840</accession>
<comment type="caution">
    <text evidence="16">The sequence shown here is derived from an EMBL/GenBank/DDBJ whole genome shotgun (WGS) entry which is preliminary data.</text>
</comment>
<dbReference type="GO" id="GO:0005743">
    <property type="term" value="C:mitochondrial inner membrane"/>
    <property type="evidence" value="ECO:0007669"/>
    <property type="project" value="UniProtKB-SubCell"/>
</dbReference>
<dbReference type="AlphaFoldDB" id="A0AAV2R840"/>
<comment type="subunit">
    <text evidence="15">F-type ATPases have 2 components, CF(1) - the catalytic core - and CF(0) - the membrane proton channel. CF(1) and CF(0) have multiple subunits.</text>
</comment>
<keyword evidence="9 15" id="KW-0496">Mitochondrion</keyword>
<keyword evidence="6 15" id="KW-0999">Mitochondrion inner membrane</keyword>
<sequence>MASLAAPVRVSPLIKTARWGCLIAGIYHGAKRHSELSVTEAALKIEEDKKQVIIAAQKAEEKASANRDELLVLGRACGIVPAVQDIVRRLNRDEMIYMANQAGVIVPEGF</sequence>